<dbReference type="Proteomes" id="UP000199006">
    <property type="component" value="Unassembled WGS sequence"/>
</dbReference>
<gene>
    <name evidence="1" type="ORF">SAMN02983006_02004</name>
</gene>
<reference evidence="1 2" key="1">
    <citation type="submission" date="2016-10" db="EMBL/GenBank/DDBJ databases">
        <authorList>
            <person name="de Groot N.N."/>
        </authorList>
    </citation>
    <scope>NUCLEOTIDE SEQUENCE [LARGE SCALE GENOMIC DNA]</scope>
    <source>
        <strain evidence="1 2">ATCC 51327</strain>
    </source>
</reference>
<keyword evidence="2" id="KW-1185">Reference proteome</keyword>
<name>A0A1I4KHN9_9FIRM</name>
<accession>A0A1I4KHN9</accession>
<evidence type="ECO:0000313" key="1">
    <source>
        <dbReference type="EMBL" id="SFL78006.1"/>
    </source>
</evidence>
<organism evidence="1 2">
    <name type="scientific">Halanaerobium salsuginis</name>
    <dbReference type="NCBI Taxonomy" id="29563"/>
    <lineage>
        <taxon>Bacteria</taxon>
        <taxon>Bacillati</taxon>
        <taxon>Bacillota</taxon>
        <taxon>Clostridia</taxon>
        <taxon>Halanaerobiales</taxon>
        <taxon>Halanaerobiaceae</taxon>
        <taxon>Halanaerobium</taxon>
    </lineage>
</organism>
<feature type="non-terminal residue" evidence="1">
    <location>
        <position position="1"/>
    </location>
</feature>
<evidence type="ECO:0000313" key="2">
    <source>
        <dbReference type="Proteomes" id="UP000199006"/>
    </source>
</evidence>
<sequence length="62" mass="6863">KLAGANHPVFTPQALEAITLRSRGLPRLINNIAVDSLLLGFQLKAEQINQEIVFKACEKDTF</sequence>
<proteinExistence type="predicted"/>
<dbReference type="STRING" id="29563.SAMN02983006_02004"/>
<dbReference type="AlphaFoldDB" id="A0A1I4KHN9"/>
<protein>
    <submittedName>
        <fullName evidence="1">General secretion pathway protein A</fullName>
    </submittedName>
</protein>
<dbReference type="EMBL" id="FOTI01000031">
    <property type="protein sequence ID" value="SFL78006.1"/>
    <property type="molecule type" value="Genomic_DNA"/>
</dbReference>